<dbReference type="Proteomes" id="UP001165064">
    <property type="component" value="Unassembled WGS sequence"/>
</dbReference>
<name>A0ACB5TAI9_AMBMO</name>
<keyword evidence="2" id="KW-1185">Reference proteome</keyword>
<evidence type="ECO:0000313" key="2">
    <source>
        <dbReference type="Proteomes" id="UP001165064"/>
    </source>
</evidence>
<proteinExistence type="predicted"/>
<evidence type="ECO:0000313" key="1">
    <source>
        <dbReference type="EMBL" id="GME84431.1"/>
    </source>
</evidence>
<dbReference type="EMBL" id="BSXS01005497">
    <property type="protein sequence ID" value="GME84431.1"/>
    <property type="molecule type" value="Genomic_DNA"/>
</dbReference>
<comment type="caution">
    <text evidence="1">The sequence shown here is derived from an EMBL/GenBank/DDBJ whole genome shotgun (WGS) entry which is preliminary data.</text>
</comment>
<sequence length="86" mass="9557">MEHVKVWILIWMNQTYNNKPETNKAKPAPTTPLETFKPLAAAEETLLEAAPEAEAEADEPSVVLVFLEPLEEVVFDDSSSDEEAEA</sequence>
<reference evidence="1" key="1">
    <citation type="submission" date="2023-04" db="EMBL/GenBank/DDBJ databases">
        <title>Ambrosiozyma monospora NBRC 10751.</title>
        <authorList>
            <person name="Ichikawa N."/>
            <person name="Sato H."/>
            <person name="Tonouchi N."/>
        </authorList>
    </citation>
    <scope>NUCLEOTIDE SEQUENCE</scope>
    <source>
        <strain evidence="1">NBRC 10751</strain>
    </source>
</reference>
<protein>
    <submittedName>
        <fullName evidence="1">Unnamed protein product</fullName>
    </submittedName>
</protein>
<gene>
    <name evidence="1" type="ORF">Amon02_000683600</name>
</gene>
<organism evidence="1 2">
    <name type="scientific">Ambrosiozyma monospora</name>
    <name type="common">Yeast</name>
    <name type="synonym">Endomycopsis monosporus</name>
    <dbReference type="NCBI Taxonomy" id="43982"/>
    <lineage>
        <taxon>Eukaryota</taxon>
        <taxon>Fungi</taxon>
        <taxon>Dikarya</taxon>
        <taxon>Ascomycota</taxon>
        <taxon>Saccharomycotina</taxon>
        <taxon>Pichiomycetes</taxon>
        <taxon>Pichiales</taxon>
        <taxon>Pichiaceae</taxon>
        <taxon>Ambrosiozyma</taxon>
    </lineage>
</organism>
<accession>A0ACB5TAI9</accession>